<feature type="chain" id="PRO_5011432394" evidence="2">
    <location>
        <begin position="28"/>
        <end position="192"/>
    </location>
</feature>
<feature type="compositionally biased region" description="Basic and acidic residues" evidence="1">
    <location>
        <begin position="159"/>
        <end position="169"/>
    </location>
</feature>
<dbReference type="RefSeq" id="WP_176785701.1">
    <property type="nucleotide sequence ID" value="NZ_FNCY01000001.1"/>
</dbReference>
<organism evidence="3 4">
    <name type="scientific">Propionivibrio dicarboxylicus</name>
    <dbReference type="NCBI Taxonomy" id="83767"/>
    <lineage>
        <taxon>Bacteria</taxon>
        <taxon>Pseudomonadati</taxon>
        <taxon>Pseudomonadota</taxon>
        <taxon>Betaproteobacteria</taxon>
        <taxon>Rhodocyclales</taxon>
        <taxon>Rhodocyclaceae</taxon>
        <taxon>Propionivibrio</taxon>
    </lineage>
</organism>
<dbReference type="EMBL" id="FNCY01000001">
    <property type="protein sequence ID" value="SDG61713.1"/>
    <property type="molecule type" value="Genomic_DNA"/>
</dbReference>
<dbReference type="Pfam" id="PF13801">
    <property type="entry name" value="Metal_resist"/>
    <property type="match status" value="1"/>
</dbReference>
<keyword evidence="2" id="KW-0732">Signal</keyword>
<evidence type="ECO:0000313" key="4">
    <source>
        <dbReference type="Proteomes" id="UP000198607"/>
    </source>
</evidence>
<reference evidence="3 4" key="1">
    <citation type="submission" date="2016-10" db="EMBL/GenBank/DDBJ databases">
        <authorList>
            <person name="de Groot N.N."/>
        </authorList>
    </citation>
    <scope>NUCLEOTIDE SEQUENCE [LARGE SCALE GENOMIC DNA]</scope>
    <source>
        <strain evidence="3 4">DSM 5885</strain>
    </source>
</reference>
<dbReference type="Proteomes" id="UP000198607">
    <property type="component" value="Unassembled WGS sequence"/>
</dbReference>
<evidence type="ECO:0000313" key="3">
    <source>
        <dbReference type="EMBL" id="SDG61713.1"/>
    </source>
</evidence>
<dbReference type="STRING" id="83767.SAMN05660652_00259"/>
<sequence length="192" mass="21234">MKIHKHSPRFLIAALTLSLGVAAGAFAMPRGEAGSPGMQMHGMHAGFAHGGRAMQRLHDDLKLDAAQEAAWQDAEKFAKDSFANGRDAFRKQHEEIQAALAQPGADLRAIVKRMDDLKAEGQKQRTAVRDRWLAVYDKLNPEQKEKARLFFKAGAERMTRGRTASEWHHRPQRGGLPGDARPAPDNVSPRAN</sequence>
<keyword evidence="4" id="KW-1185">Reference proteome</keyword>
<dbReference type="Gene3D" id="1.20.120.1490">
    <property type="match status" value="1"/>
</dbReference>
<gene>
    <name evidence="3" type="ORF">SAMN05660652_00259</name>
</gene>
<evidence type="ECO:0000256" key="2">
    <source>
        <dbReference type="SAM" id="SignalP"/>
    </source>
</evidence>
<accession>A0A1G7VPM0</accession>
<feature type="signal peptide" evidence="2">
    <location>
        <begin position="1"/>
        <end position="27"/>
    </location>
</feature>
<protein>
    <submittedName>
        <fullName evidence="3">Heavy-metal resistance</fullName>
    </submittedName>
</protein>
<proteinExistence type="predicted"/>
<name>A0A1G7VPM0_9RHOO</name>
<dbReference type="InterPro" id="IPR025961">
    <property type="entry name" value="Metal_resist"/>
</dbReference>
<feature type="region of interest" description="Disordered" evidence="1">
    <location>
        <begin position="159"/>
        <end position="192"/>
    </location>
</feature>
<dbReference type="AlphaFoldDB" id="A0A1G7VPM0"/>
<evidence type="ECO:0000256" key="1">
    <source>
        <dbReference type="SAM" id="MobiDB-lite"/>
    </source>
</evidence>